<protein>
    <submittedName>
        <fullName evidence="2">SnoaL-like protein</fullName>
    </submittedName>
</protein>
<accession>A0A4R3VJ68</accession>
<comment type="caution">
    <text evidence="2">The sequence shown here is derived from an EMBL/GenBank/DDBJ whole genome shotgun (WGS) entry which is preliminary data.</text>
</comment>
<organism evidence="2 3">
    <name type="scientific">Roseateles saccharophilus</name>
    <name type="common">Pseudomonas saccharophila</name>
    <dbReference type="NCBI Taxonomy" id="304"/>
    <lineage>
        <taxon>Bacteria</taxon>
        <taxon>Pseudomonadati</taxon>
        <taxon>Pseudomonadota</taxon>
        <taxon>Betaproteobacteria</taxon>
        <taxon>Burkholderiales</taxon>
        <taxon>Sphaerotilaceae</taxon>
        <taxon>Roseateles</taxon>
    </lineage>
</organism>
<sequence length="154" mass="17209">MEPHTPSDLGELADRLAIRELVDAYATCADTRDAEGQMALFTEDTVFIVYMDSRAAHPSYTLNGRASLAPVFANLRTYQATMHFNGQSTVQLSGDRATGLSYCIAHHVSVDGDKKTLMVAHIRYLDSLVKQNGKWLFAERKLMVDWTETRPIEA</sequence>
<evidence type="ECO:0000313" key="2">
    <source>
        <dbReference type="EMBL" id="TCV04441.1"/>
    </source>
</evidence>
<dbReference type="Gene3D" id="3.10.450.50">
    <property type="match status" value="1"/>
</dbReference>
<dbReference type="InterPro" id="IPR037401">
    <property type="entry name" value="SnoaL-like"/>
</dbReference>
<dbReference type="SUPFAM" id="SSF54427">
    <property type="entry name" value="NTF2-like"/>
    <property type="match status" value="1"/>
</dbReference>
<proteinExistence type="predicted"/>
<dbReference type="AlphaFoldDB" id="A0A4R3VJ68"/>
<dbReference type="InterPro" id="IPR032710">
    <property type="entry name" value="NTF2-like_dom_sf"/>
</dbReference>
<keyword evidence="3" id="KW-1185">Reference proteome</keyword>
<dbReference type="EMBL" id="SMBU01000001">
    <property type="protein sequence ID" value="TCV04441.1"/>
    <property type="molecule type" value="Genomic_DNA"/>
</dbReference>
<dbReference type="Proteomes" id="UP000295110">
    <property type="component" value="Unassembled WGS sequence"/>
</dbReference>
<feature type="domain" description="SnoaL-like" evidence="1">
    <location>
        <begin position="11"/>
        <end position="141"/>
    </location>
</feature>
<dbReference type="Pfam" id="PF13577">
    <property type="entry name" value="SnoaL_4"/>
    <property type="match status" value="1"/>
</dbReference>
<evidence type="ECO:0000313" key="3">
    <source>
        <dbReference type="Proteomes" id="UP000295110"/>
    </source>
</evidence>
<gene>
    <name evidence="2" type="ORF">EV671_1001196</name>
</gene>
<reference evidence="2 3" key="1">
    <citation type="submission" date="2019-03" db="EMBL/GenBank/DDBJ databases">
        <title>Genomic Encyclopedia of Type Strains, Phase IV (KMG-IV): sequencing the most valuable type-strain genomes for metagenomic binning, comparative biology and taxonomic classification.</title>
        <authorList>
            <person name="Goeker M."/>
        </authorList>
    </citation>
    <scope>NUCLEOTIDE SEQUENCE [LARGE SCALE GENOMIC DNA]</scope>
    <source>
        <strain evidence="2 3">DSM 654</strain>
    </source>
</reference>
<evidence type="ECO:0000259" key="1">
    <source>
        <dbReference type="Pfam" id="PF13577"/>
    </source>
</evidence>
<dbReference type="CDD" id="cd00531">
    <property type="entry name" value="NTF2_like"/>
    <property type="match status" value="1"/>
</dbReference>
<name>A0A4R3VJ68_ROSSA</name>
<dbReference type="RefSeq" id="WP_132569141.1">
    <property type="nucleotide sequence ID" value="NZ_CBCSGL010000004.1"/>
</dbReference>
<dbReference type="OrthoDB" id="7605094at2"/>